<dbReference type="GO" id="GO:0005634">
    <property type="term" value="C:nucleus"/>
    <property type="evidence" value="ECO:0007669"/>
    <property type="project" value="TreeGrafter"/>
</dbReference>
<evidence type="ECO:0000256" key="6">
    <source>
        <dbReference type="ARBA" id="ARBA00022726"/>
    </source>
</evidence>
<evidence type="ECO:0000256" key="3">
    <source>
        <dbReference type="ARBA" id="ARBA00010688"/>
    </source>
</evidence>
<dbReference type="SUPFAM" id="SSF53613">
    <property type="entry name" value="Ribokinase-like"/>
    <property type="match status" value="1"/>
</dbReference>
<comment type="catalytic activity">
    <reaction evidence="12">
        <text>adenosine + ATP = AMP + ADP + H(+)</text>
        <dbReference type="Rhea" id="RHEA:20824"/>
        <dbReference type="ChEBI" id="CHEBI:15378"/>
        <dbReference type="ChEBI" id="CHEBI:16335"/>
        <dbReference type="ChEBI" id="CHEBI:30616"/>
        <dbReference type="ChEBI" id="CHEBI:456215"/>
        <dbReference type="ChEBI" id="CHEBI:456216"/>
        <dbReference type="EC" id="2.7.1.20"/>
    </reaction>
</comment>
<evidence type="ECO:0000256" key="11">
    <source>
        <dbReference type="PIRSR" id="PIRSR601805-1"/>
    </source>
</evidence>
<evidence type="ECO:0000256" key="8">
    <source>
        <dbReference type="ARBA" id="ARBA00022777"/>
    </source>
</evidence>
<dbReference type="FunFam" id="3.40.1190.20:FF:000014">
    <property type="entry name" value="ADO1p Adenosine kinase"/>
    <property type="match status" value="1"/>
</dbReference>
<evidence type="ECO:0000313" key="14">
    <source>
        <dbReference type="EMBL" id="CAI2186102.1"/>
    </source>
</evidence>
<dbReference type="GO" id="GO:0005829">
    <property type="term" value="C:cytosol"/>
    <property type="evidence" value="ECO:0007669"/>
    <property type="project" value="TreeGrafter"/>
</dbReference>
<dbReference type="Gene3D" id="3.40.1190.20">
    <property type="match status" value="1"/>
</dbReference>
<keyword evidence="15" id="KW-1185">Reference proteome</keyword>
<comment type="similarity">
    <text evidence="3 12">Belongs to the carbohydrate kinase PfkB family.</text>
</comment>
<accession>A0A9W4SYJ4</accession>
<proteinExistence type="inferred from homology"/>
<dbReference type="Pfam" id="PF00294">
    <property type="entry name" value="PfkB"/>
    <property type="match status" value="1"/>
</dbReference>
<keyword evidence="10 12" id="KW-0460">Magnesium</keyword>
<keyword evidence="5 12" id="KW-0808">Transferase</keyword>
<dbReference type="GO" id="GO:0005524">
    <property type="term" value="F:ATP binding"/>
    <property type="evidence" value="ECO:0007669"/>
    <property type="project" value="UniProtKB-UniRule"/>
</dbReference>
<evidence type="ECO:0000256" key="7">
    <source>
        <dbReference type="ARBA" id="ARBA00022741"/>
    </source>
</evidence>
<sequence length="330" mass="36448">MTEHKYKLLCIGNPLLDIQVTADGALLKKYDLKANDAILAEDKHKPMYEELVNNYTPIYVAGGAAQNAARGAQFLLPPKSTIYFGCVGDDKFAQEMRNAASNEGLTIDYLVNKEFPTGTCGVIITDHNRSLVANLSAAEKYNESEHLDLPEKWGIVENTDYYYVGGFFLTVSPSSILKIAKHAAEKNKVFSMNLSAPFLSQVPPFKKSMNEIAPYWDMIIGNETEAEAFATSEGWETKDLKEIAKKMAQLPKVNKKRQRIVVITHGEKSTIVAEQDGGIKEYPIINIDKKDIVDTNGAGDAFVGGFLSQYVQGKPIDECISAGHCIEQII</sequence>
<comment type="pathway">
    <text evidence="2 12">Purine metabolism; AMP biosynthesis via salvage pathway; AMP from adenosine: step 1/1.</text>
</comment>
<gene>
    <name evidence="14" type="ORF">FWILDA_LOCUS12406</name>
</gene>
<comment type="cofactor">
    <cofactor evidence="1 12">
        <name>Mg(2+)</name>
        <dbReference type="ChEBI" id="CHEBI:18420"/>
    </cofactor>
</comment>
<dbReference type="AlphaFoldDB" id="A0A9W4SYJ4"/>
<protein>
    <recommendedName>
        <fullName evidence="4 12">Adenosine kinase</fullName>
        <shortName evidence="12">AK</shortName>
        <ecNumber evidence="4 12">2.7.1.20</ecNumber>
    </recommendedName>
    <alternativeName>
        <fullName evidence="12">Adenosine 5'-phosphotransferase</fullName>
    </alternativeName>
</protein>
<dbReference type="Proteomes" id="UP001153678">
    <property type="component" value="Unassembled WGS sequence"/>
</dbReference>
<dbReference type="Gene3D" id="3.30.1110.10">
    <property type="match status" value="1"/>
</dbReference>
<evidence type="ECO:0000313" key="15">
    <source>
        <dbReference type="Proteomes" id="UP001153678"/>
    </source>
</evidence>
<dbReference type="OrthoDB" id="432447at2759"/>
<keyword evidence="9 12" id="KW-0067">ATP-binding</keyword>
<evidence type="ECO:0000256" key="12">
    <source>
        <dbReference type="RuleBase" id="RU368116"/>
    </source>
</evidence>
<dbReference type="EC" id="2.7.1.20" evidence="4 12"/>
<dbReference type="InterPro" id="IPR002173">
    <property type="entry name" value="Carboh/pur_kinase_PfkB_CS"/>
</dbReference>
<dbReference type="CDD" id="cd01168">
    <property type="entry name" value="adenosine_kinase"/>
    <property type="match status" value="1"/>
</dbReference>
<evidence type="ECO:0000256" key="9">
    <source>
        <dbReference type="ARBA" id="ARBA00022840"/>
    </source>
</evidence>
<comment type="caution">
    <text evidence="14">The sequence shown here is derived from an EMBL/GenBank/DDBJ whole genome shotgun (WGS) entry which is preliminary data.</text>
</comment>
<feature type="active site" description="Proton acceptor" evidence="11">
    <location>
        <position position="300"/>
    </location>
</feature>
<dbReference type="GO" id="GO:0006166">
    <property type="term" value="P:purine ribonucleoside salvage"/>
    <property type="evidence" value="ECO:0007669"/>
    <property type="project" value="UniProtKB-KW"/>
</dbReference>
<evidence type="ECO:0000256" key="4">
    <source>
        <dbReference type="ARBA" id="ARBA00012119"/>
    </source>
</evidence>
<organism evidence="14 15">
    <name type="scientific">Funneliformis geosporum</name>
    <dbReference type="NCBI Taxonomy" id="1117311"/>
    <lineage>
        <taxon>Eukaryota</taxon>
        <taxon>Fungi</taxon>
        <taxon>Fungi incertae sedis</taxon>
        <taxon>Mucoromycota</taxon>
        <taxon>Glomeromycotina</taxon>
        <taxon>Glomeromycetes</taxon>
        <taxon>Glomerales</taxon>
        <taxon>Glomeraceae</taxon>
        <taxon>Funneliformis</taxon>
    </lineage>
</organism>
<keyword evidence="6 12" id="KW-0660">Purine salvage</keyword>
<keyword evidence="8 12" id="KW-0418">Kinase</keyword>
<evidence type="ECO:0000256" key="10">
    <source>
        <dbReference type="ARBA" id="ARBA00022842"/>
    </source>
</evidence>
<dbReference type="InterPro" id="IPR001805">
    <property type="entry name" value="Adenokinase"/>
</dbReference>
<dbReference type="GO" id="GO:0004001">
    <property type="term" value="F:adenosine kinase activity"/>
    <property type="evidence" value="ECO:0007669"/>
    <property type="project" value="UniProtKB-UniRule"/>
</dbReference>
<dbReference type="GO" id="GO:0044209">
    <property type="term" value="P:AMP salvage"/>
    <property type="evidence" value="ECO:0007669"/>
    <property type="project" value="UniProtKB-UniRule"/>
</dbReference>
<dbReference type="InterPro" id="IPR029056">
    <property type="entry name" value="Ribokinase-like"/>
</dbReference>
<dbReference type="FunFam" id="3.30.1110.10:FF:000001">
    <property type="entry name" value="Adenosine kinase a"/>
    <property type="match status" value="1"/>
</dbReference>
<reference evidence="14" key="1">
    <citation type="submission" date="2022-08" db="EMBL/GenBank/DDBJ databases">
        <authorList>
            <person name="Kallberg Y."/>
            <person name="Tangrot J."/>
            <person name="Rosling A."/>
        </authorList>
    </citation>
    <scope>NUCLEOTIDE SEQUENCE</scope>
    <source>
        <strain evidence="14">Wild A</strain>
    </source>
</reference>
<dbReference type="PRINTS" id="PR00989">
    <property type="entry name" value="ADENOKINASE"/>
</dbReference>
<dbReference type="GO" id="GO:0006144">
    <property type="term" value="P:purine nucleobase metabolic process"/>
    <property type="evidence" value="ECO:0007669"/>
    <property type="project" value="TreeGrafter"/>
</dbReference>
<dbReference type="PANTHER" id="PTHR45769:SF3">
    <property type="entry name" value="ADENOSINE KINASE"/>
    <property type="match status" value="1"/>
</dbReference>
<evidence type="ECO:0000259" key="13">
    <source>
        <dbReference type="Pfam" id="PF00294"/>
    </source>
</evidence>
<dbReference type="PROSITE" id="PS00584">
    <property type="entry name" value="PFKB_KINASES_2"/>
    <property type="match status" value="1"/>
</dbReference>
<keyword evidence="7 12" id="KW-0547">Nucleotide-binding</keyword>
<evidence type="ECO:0000256" key="1">
    <source>
        <dbReference type="ARBA" id="ARBA00001946"/>
    </source>
</evidence>
<dbReference type="InterPro" id="IPR011611">
    <property type="entry name" value="PfkB_dom"/>
</dbReference>
<evidence type="ECO:0000256" key="5">
    <source>
        <dbReference type="ARBA" id="ARBA00022679"/>
    </source>
</evidence>
<comment type="function">
    <text evidence="12">ATP dependent phosphorylation of adenosine and other related nucleoside analogs to monophosphate derivatives.</text>
</comment>
<name>A0A9W4SYJ4_9GLOM</name>
<feature type="domain" description="Carbohydrate kinase PfkB" evidence="13">
    <location>
        <begin position="28"/>
        <end position="324"/>
    </location>
</feature>
<dbReference type="PANTHER" id="PTHR45769">
    <property type="entry name" value="ADENOSINE KINASE"/>
    <property type="match status" value="1"/>
</dbReference>
<evidence type="ECO:0000256" key="2">
    <source>
        <dbReference type="ARBA" id="ARBA00004801"/>
    </source>
</evidence>
<dbReference type="EMBL" id="CAMKVN010004009">
    <property type="protein sequence ID" value="CAI2186102.1"/>
    <property type="molecule type" value="Genomic_DNA"/>
</dbReference>